<keyword evidence="12" id="KW-1185">Reference proteome</keyword>
<dbReference type="OrthoDB" id="9787225at2"/>
<keyword evidence="8 9" id="KW-0961">Cell wall biogenesis/degradation</keyword>
<keyword evidence="5" id="KW-0378">Hydrolase</keyword>
<feature type="active site" description="Proton donor/acceptor" evidence="9">
    <location>
        <position position="134"/>
    </location>
</feature>
<comment type="caution">
    <text evidence="11">The sequence shown here is derived from an EMBL/GenBank/DDBJ whole genome shotgun (WGS) entry which is preliminary data.</text>
</comment>
<dbReference type="InterPro" id="IPR005490">
    <property type="entry name" value="LD_TPept_cat_dom"/>
</dbReference>
<gene>
    <name evidence="11" type="ORF">GLW01_09225</name>
</gene>
<dbReference type="AlphaFoldDB" id="A0A9X4YCI1"/>
<evidence type="ECO:0000256" key="2">
    <source>
        <dbReference type="ARBA" id="ARBA00005992"/>
    </source>
</evidence>
<dbReference type="PROSITE" id="PS52029">
    <property type="entry name" value="LD_TPASE"/>
    <property type="match status" value="1"/>
</dbReference>
<organism evidence="11 12">
    <name type="scientific">Vreelandella halophila</name>
    <dbReference type="NCBI Taxonomy" id="86177"/>
    <lineage>
        <taxon>Bacteria</taxon>
        <taxon>Pseudomonadati</taxon>
        <taxon>Pseudomonadota</taxon>
        <taxon>Gammaproteobacteria</taxon>
        <taxon>Oceanospirillales</taxon>
        <taxon>Halomonadaceae</taxon>
        <taxon>Vreelandella</taxon>
    </lineage>
</organism>
<dbReference type="RefSeq" id="WP_160898858.1">
    <property type="nucleotide sequence ID" value="NZ_WMEX01000004.1"/>
</dbReference>
<evidence type="ECO:0000256" key="6">
    <source>
        <dbReference type="ARBA" id="ARBA00022960"/>
    </source>
</evidence>
<dbReference type="SUPFAM" id="SSF141523">
    <property type="entry name" value="L,D-transpeptidase catalytic domain-like"/>
    <property type="match status" value="1"/>
</dbReference>
<dbReference type="InterPro" id="IPR038063">
    <property type="entry name" value="Transpep_catalytic_dom"/>
</dbReference>
<dbReference type="PANTHER" id="PTHR30582:SF24">
    <property type="entry name" value="L,D-TRANSPEPTIDASE ERFK_SRFK-RELATED"/>
    <property type="match status" value="1"/>
</dbReference>
<keyword evidence="6 9" id="KW-0133">Cell shape</keyword>
<evidence type="ECO:0000313" key="11">
    <source>
        <dbReference type="EMBL" id="MYL26971.1"/>
    </source>
</evidence>
<dbReference type="GO" id="GO:0071555">
    <property type="term" value="P:cell wall organization"/>
    <property type="evidence" value="ECO:0007669"/>
    <property type="project" value="UniProtKB-UniRule"/>
</dbReference>
<keyword evidence="3" id="KW-0328">Glycosyltransferase</keyword>
<comment type="pathway">
    <text evidence="1 9">Cell wall biogenesis; peptidoglycan biosynthesis.</text>
</comment>
<proteinExistence type="inferred from homology"/>
<feature type="domain" description="L,D-TPase catalytic" evidence="10">
    <location>
        <begin position="18"/>
        <end position="174"/>
    </location>
</feature>
<dbReference type="PANTHER" id="PTHR30582">
    <property type="entry name" value="L,D-TRANSPEPTIDASE"/>
    <property type="match status" value="1"/>
</dbReference>
<evidence type="ECO:0000256" key="5">
    <source>
        <dbReference type="ARBA" id="ARBA00022801"/>
    </source>
</evidence>
<keyword evidence="4" id="KW-0808">Transferase</keyword>
<dbReference type="InterPro" id="IPR050979">
    <property type="entry name" value="LD-transpeptidase"/>
</dbReference>
<name>A0A9X4YCI1_9GAMM</name>
<evidence type="ECO:0000256" key="9">
    <source>
        <dbReference type="PROSITE-ProRule" id="PRU01373"/>
    </source>
</evidence>
<evidence type="ECO:0000256" key="8">
    <source>
        <dbReference type="ARBA" id="ARBA00023316"/>
    </source>
</evidence>
<feature type="active site" description="Nucleophile" evidence="9">
    <location>
        <position position="150"/>
    </location>
</feature>
<sequence length="174" mass="19280">MATEGIPTAVPDGGDPIERIEVELARQIMTLHGRAGPWLCYRISTAAAGAGQQDGSGGTPLGRHRVRSCIGAGQPRGAVFRGRRPTGEVWSPQLHREYPGRDWILTRIIWLCGEEPGYNRGGAVDTMRRFIYIHGTPDTEPMGQPLSHGCIRMRNDDILQLWEWVRPGTPVFVQ</sequence>
<evidence type="ECO:0000256" key="1">
    <source>
        <dbReference type="ARBA" id="ARBA00004752"/>
    </source>
</evidence>
<dbReference type="Proteomes" id="UP000460751">
    <property type="component" value="Unassembled WGS sequence"/>
</dbReference>
<dbReference type="Gene3D" id="2.40.440.10">
    <property type="entry name" value="L,D-transpeptidase catalytic domain-like"/>
    <property type="match status" value="1"/>
</dbReference>
<keyword evidence="7 9" id="KW-0573">Peptidoglycan synthesis</keyword>
<comment type="similarity">
    <text evidence="2">Belongs to the YkuD family.</text>
</comment>
<dbReference type="GO" id="GO:0018104">
    <property type="term" value="P:peptidoglycan-protein cross-linking"/>
    <property type="evidence" value="ECO:0007669"/>
    <property type="project" value="TreeGrafter"/>
</dbReference>
<dbReference type="GO" id="GO:0008360">
    <property type="term" value="P:regulation of cell shape"/>
    <property type="evidence" value="ECO:0007669"/>
    <property type="project" value="UniProtKB-UniRule"/>
</dbReference>
<dbReference type="CDD" id="cd16913">
    <property type="entry name" value="YkuD_like"/>
    <property type="match status" value="1"/>
</dbReference>
<dbReference type="GO" id="GO:0016757">
    <property type="term" value="F:glycosyltransferase activity"/>
    <property type="evidence" value="ECO:0007669"/>
    <property type="project" value="UniProtKB-KW"/>
</dbReference>
<evidence type="ECO:0000256" key="4">
    <source>
        <dbReference type="ARBA" id="ARBA00022679"/>
    </source>
</evidence>
<evidence type="ECO:0000256" key="3">
    <source>
        <dbReference type="ARBA" id="ARBA00022676"/>
    </source>
</evidence>
<protein>
    <submittedName>
        <fullName evidence="11">L,D-transpeptidase family protein</fullName>
    </submittedName>
</protein>
<accession>A0A9X4YCI1</accession>
<dbReference type="EMBL" id="WMEX01000004">
    <property type="protein sequence ID" value="MYL26971.1"/>
    <property type="molecule type" value="Genomic_DNA"/>
</dbReference>
<dbReference type="GO" id="GO:0071972">
    <property type="term" value="F:peptidoglycan L,D-transpeptidase activity"/>
    <property type="evidence" value="ECO:0007669"/>
    <property type="project" value="TreeGrafter"/>
</dbReference>
<dbReference type="GO" id="GO:0005576">
    <property type="term" value="C:extracellular region"/>
    <property type="evidence" value="ECO:0007669"/>
    <property type="project" value="TreeGrafter"/>
</dbReference>
<evidence type="ECO:0000259" key="10">
    <source>
        <dbReference type="PROSITE" id="PS52029"/>
    </source>
</evidence>
<evidence type="ECO:0000256" key="7">
    <source>
        <dbReference type="ARBA" id="ARBA00022984"/>
    </source>
</evidence>
<evidence type="ECO:0000313" key="12">
    <source>
        <dbReference type="Proteomes" id="UP000460751"/>
    </source>
</evidence>
<dbReference type="Pfam" id="PF03734">
    <property type="entry name" value="YkuD"/>
    <property type="match status" value="1"/>
</dbReference>
<reference evidence="11 12" key="1">
    <citation type="submission" date="2019-11" db="EMBL/GenBank/DDBJ databases">
        <title>Genome sequences of 17 halophilic strains isolated from different environments.</title>
        <authorList>
            <person name="Furrow R.E."/>
        </authorList>
    </citation>
    <scope>NUCLEOTIDE SEQUENCE [LARGE SCALE GENOMIC DNA]</scope>
    <source>
        <strain evidence="11 12">22507_15_FS</strain>
    </source>
</reference>